<accession>A0ABX0WCN3</accession>
<comment type="caution">
    <text evidence="2">The sequence shown here is derived from an EMBL/GenBank/DDBJ whole genome shotgun (WGS) entry which is preliminary data.</text>
</comment>
<evidence type="ECO:0008006" key="4">
    <source>
        <dbReference type="Google" id="ProtNLM"/>
    </source>
</evidence>
<evidence type="ECO:0000313" key="2">
    <source>
        <dbReference type="EMBL" id="NIZ62539.1"/>
    </source>
</evidence>
<gene>
    <name evidence="2" type="ORF">DL239_16325</name>
</gene>
<evidence type="ECO:0000256" key="1">
    <source>
        <dbReference type="SAM" id="MobiDB-lite"/>
    </source>
</evidence>
<name>A0ABX0WCN3_9RHOB</name>
<proteinExistence type="predicted"/>
<protein>
    <recommendedName>
        <fullName evidence="4">Transposase</fullName>
    </recommendedName>
</protein>
<dbReference type="Proteomes" id="UP001429564">
    <property type="component" value="Unassembled WGS sequence"/>
</dbReference>
<sequence length="69" mass="7771">MSQPRLLSEYELCLAPSGRKVTPRFGSRAMAVWVQVFAKGAIPSRDNCQMVNKPRDHLPVGVRTDQEMI</sequence>
<keyword evidence="3" id="KW-1185">Reference proteome</keyword>
<reference evidence="2 3" key="1">
    <citation type="submission" date="2018-05" db="EMBL/GenBank/DDBJ databases">
        <authorList>
            <person name="Zhang Y.-J."/>
        </authorList>
    </citation>
    <scope>NUCLEOTIDE SEQUENCE [LARGE SCALE GENOMIC DNA]</scope>
    <source>
        <strain evidence="2 3">CY04</strain>
    </source>
</reference>
<evidence type="ECO:0000313" key="3">
    <source>
        <dbReference type="Proteomes" id="UP001429564"/>
    </source>
</evidence>
<feature type="region of interest" description="Disordered" evidence="1">
    <location>
        <begin position="48"/>
        <end position="69"/>
    </location>
</feature>
<organism evidence="2 3">
    <name type="scientific">Parasedimentitalea denitrificans</name>
    <dbReference type="NCBI Taxonomy" id="2211118"/>
    <lineage>
        <taxon>Bacteria</taxon>
        <taxon>Pseudomonadati</taxon>
        <taxon>Pseudomonadota</taxon>
        <taxon>Alphaproteobacteria</taxon>
        <taxon>Rhodobacterales</taxon>
        <taxon>Paracoccaceae</taxon>
        <taxon>Parasedimentitalea</taxon>
    </lineage>
</organism>
<feature type="compositionally biased region" description="Basic and acidic residues" evidence="1">
    <location>
        <begin position="53"/>
        <end position="69"/>
    </location>
</feature>
<dbReference type="EMBL" id="QHLQ01000018">
    <property type="protein sequence ID" value="NIZ62539.1"/>
    <property type="molecule type" value="Genomic_DNA"/>
</dbReference>